<evidence type="ECO:0000256" key="1">
    <source>
        <dbReference type="SAM" id="MobiDB-lite"/>
    </source>
</evidence>
<reference evidence="3" key="1">
    <citation type="journal article" date="2006" name="Proc. Natl. Acad. Sci. U.S.A.">
        <title>The complete genome of Rhodococcus sp. RHA1 provides insights into a catabolic powerhouse.</title>
        <authorList>
            <person name="McLeod M.P."/>
            <person name="Warren R.L."/>
            <person name="Hsiao W.W.L."/>
            <person name="Araki N."/>
            <person name="Myhre M."/>
            <person name="Fernandes C."/>
            <person name="Miyazawa D."/>
            <person name="Wong W."/>
            <person name="Lillquist A.L."/>
            <person name="Wang D."/>
            <person name="Dosanjh M."/>
            <person name="Hara H."/>
            <person name="Petrescu A."/>
            <person name="Morin R.D."/>
            <person name="Yang G."/>
            <person name="Stott J.M."/>
            <person name="Schein J.E."/>
            <person name="Shin H."/>
            <person name="Smailus D."/>
            <person name="Siddiqui A.S."/>
            <person name="Marra M.A."/>
            <person name="Jones S.J.M."/>
            <person name="Holt R."/>
            <person name="Brinkman F.S.L."/>
            <person name="Miyauchi K."/>
            <person name="Fukuda M."/>
            <person name="Davies J.E."/>
            <person name="Mohn W.W."/>
            <person name="Eltis L.D."/>
        </authorList>
    </citation>
    <scope>NUCLEOTIDE SEQUENCE [LARGE SCALE GENOMIC DNA]</scope>
    <source>
        <strain evidence="3">RHA1</strain>
    </source>
</reference>
<organism evidence="2 3">
    <name type="scientific">Rhodococcus jostii (strain RHA1)</name>
    <dbReference type="NCBI Taxonomy" id="101510"/>
    <lineage>
        <taxon>Bacteria</taxon>
        <taxon>Bacillati</taxon>
        <taxon>Actinomycetota</taxon>
        <taxon>Actinomycetes</taxon>
        <taxon>Mycobacteriales</taxon>
        <taxon>Nocardiaceae</taxon>
        <taxon>Rhodococcus</taxon>
    </lineage>
</organism>
<dbReference type="HOGENOM" id="CLU_2131574_0_0_11"/>
<protein>
    <submittedName>
        <fullName evidence="2">Uncharacterized protein</fullName>
    </submittedName>
</protein>
<name>Q0S5W0_RHOJR</name>
<dbReference type="EMBL" id="CP000431">
    <property type="protein sequence ID" value="ABG97076.1"/>
    <property type="molecule type" value="Genomic_DNA"/>
</dbReference>
<proteinExistence type="predicted"/>
<feature type="region of interest" description="Disordered" evidence="1">
    <location>
        <begin position="1"/>
        <end position="22"/>
    </location>
</feature>
<dbReference type="Proteomes" id="UP000008710">
    <property type="component" value="Chromosome"/>
</dbReference>
<evidence type="ECO:0000313" key="3">
    <source>
        <dbReference type="Proteomes" id="UP000008710"/>
    </source>
</evidence>
<accession>Q0S5W0</accession>
<gene>
    <name evidence="2" type="ordered locus">RHA1_ro05295</name>
</gene>
<dbReference type="AlphaFoldDB" id="Q0S5W0"/>
<dbReference type="KEGG" id="rha:RHA1_ro05295"/>
<sequence length="113" mass="12539">MPKPELLLGRSDSPPPREITCAHAASPARLLRLRLPTEDEREISRLRKPGPRVTCQGRFSEIEPSCRPVGESLTETFVEPDECPVATRRIGYTATGLPIAIPYLEESHALLHS</sequence>
<evidence type="ECO:0000313" key="2">
    <source>
        <dbReference type="EMBL" id="ABG97076.1"/>
    </source>
</evidence>